<reference evidence="7" key="1">
    <citation type="submission" date="2021-11" db="EMBL/GenBank/DDBJ databases">
        <title>Genome sequence.</title>
        <authorList>
            <person name="Sun Q."/>
        </authorList>
    </citation>
    <scope>NUCLEOTIDE SEQUENCE</scope>
    <source>
        <strain evidence="7">JC732</strain>
    </source>
</reference>
<feature type="signal peptide" evidence="5">
    <location>
        <begin position="1"/>
        <end position="22"/>
    </location>
</feature>
<comment type="caution">
    <text evidence="7">The sequence shown here is derived from an EMBL/GenBank/DDBJ whole genome shotgun (WGS) entry which is preliminary data.</text>
</comment>
<evidence type="ECO:0000256" key="4">
    <source>
        <dbReference type="ARBA" id="ARBA00023284"/>
    </source>
</evidence>
<dbReference type="GO" id="GO:0016491">
    <property type="term" value="F:oxidoreductase activity"/>
    <property type="evidence" value="ECO:0007669"/>
    <property type="project" value="InterPro"/>
</dbReference>
<dbReference type="SUPFAM" id="SSF52833">
    <property type="entry name" value="Thioredoxin-like"/>
    <property type="match status" value="1"/>
</dbReference>
<dbReference type="Proteomes" id="UP001139103">
    <property type="component" value="Unassembled WGS sequence"/>
</dbReference>
<keyword evidence="2" id="KW-0201">Cytochrome c-type biogenesis</keyword>
<evidence type="ECO:0000256" key="1">
    <source>
        <dbReference type="ARBA" id="ARBA00004196"/>
    </source>
</evidence>
<keyword evidence="3" id="KW-1015">Disulfide bond</keyword>
<evidence type="ECO:0000256" key="3">
    <source>
        <dbReference type="ARBA" id="ARBA00023157"/>
    </source>
</evidence>
<dbReference type="RefSeq" id="WP_230216092.1">
    <property type="nucleotide sequence ID" value="NZ_JAJKFT010000004.1"/>
</dbReference>
<evidence type="ECO:0000256" key="2">
    <source>
        <dbReference type="ARBA" id="ARBA00022748"/>
    </source>
</evidence>
<dbReference type="PANTHER" id="PTHR42852:SF6">
    <property type="entry name" value="THIOL:DISULFIDE INTERCHANGE PROTEIN DSBE"/>
    <property type="match status" value="1"/>
</dbReference>
<proteinExistence type="predicted"/>
<dbReference type="GO" id="GO:0030313">
    <property type="term" value="C:cell envelope"/>
    <property type="evidence" value="ECO:0007669"/>
    <property type="project" value="UniProtKB-SubCell"/>
</dbReference>
<dbReference type="PANTHER" id="PTHR42852">
    <property type="entry name" value="THIOL:DISULFIDE INTERCHANGE PROTEIN DSBE"/>
    <property type="match status" value="1"/>
</dbReference>
<dbReference type="Pfam" id="PF08534">
    <property type="entry name" value="Redoxin"/>
    <property type="match status" value="1"/>
</dbReference>
<protein>
    <submittedName>
        <fullName evidence="7">TlpA family protein disulfide reductase</fullName>
    </submittedName>
</protein>
<feature type="chain" id="PRO_5040918961" evidence="5">
    <location>
        <begin position="23"/>
        <end position="203"/>
    </location>
</feature>
<dbReference type="CDD" id="cd02966">
    <property type="entry name" value="TlpA_like_family"/>
    <property type="match status" value="1"/>
</dbReference>
<comment type="subcellular location">
    <subcellularLocation>
        <location evidence="1">Cell envelope</location>
    </subcellularLocation>
</comment>
<accession>A0A9X1MJQ4</accession>
<dbReference type="AlphaFoldDB" id="A0A9X1MJQ4"/>
<evidence type="ECO:0000256" key="5">
    <source>
        <dbReference type="SAM" id="SignalP"/>
    </source>
</evidence>
<dbReference type="PROSITE" id="PS51352">
    <property type="entry name" value="THIOREDOXIN_2"/>
    <property type="match status" value="1"/>
</dbReference>
<dbReference type="EMBL" id="JAJKFT010000004">
    <property type="protein sequence ID" value="MCC9627587.1"/>
    <property type="molecule type" value="Genomic_DNA"/>
</dbReference>
<feature type="domain" description="Thioredoxin" evidence="6">
    <location>
        <begin position="29"/>
        <end position="195"/>
    </location>
</feature>
<evidence type="ECO:0000259" key="6">
    <source>
        <dbReference type="PROSITE" id="PS51352"/>
    </source>
</evidence>
<organism evidence="7 8">
    <name type="scientific">Blastopirellula sediminis</name>
    <dbReference type="NCBI Taxonomy" id="2894196"/>
    <lineage>
        <taxon>Bacteria</taxon>
        <taxon>Pseudomonadati</taxon>
        <taxon>Planctomycetota</taxon>
        <taxon>Planctomycetia</taxon>
        <taxon>Pirellulales</taxon>
        <taxon>Pirellulaceae</taxon>
        <taxon>Blastopirellula</taxon>
    </lineage>
</organism>
<keyword evidence="4" id="KW-0676">Redox-active center</keyword>
<dbReference type="PROSITE" id="PS51257">
    <property type="entry name" value="PROKAR_LIPOPROTEIN"/>
    <property type="match status" value="1"/>
</dbReference>
<keyword evidence="5" id="KW-0732">Signal</keyword>
<dbReference type="Gene3D" id="3.40.30.10">
    <property type="entry name" value="Glutaredoxin"/>
    <property type="match status" value="1"/>
</dbReference>
<dbReference type="InterPro" id="IPR050553">
    <property type="entry name" value="Thioredoxin_ResA/DsbE_sf"/>
</dbReference>
<dbReference type="GO" id="GO:0017004">
    <property type="term" value="P:cytochrome complex assembly"/>
    <property type="evidence" value="ECO:0007669"/>
    <property type="project" value="UniProtKB-KW"/>
</dbReference>
<evidence type="ECO:0000313" key="8">
    <source>
        <dbReference type="Proteomes" id="UP001139103"/>
    </source>
</evidence>
<dbReference type="InterPro" id="IPR013766">
    <property type="entry name" value="Thioredoxin_domain"/>
</dbReference>
<dbReference type="InterPro" id="IPR013740">
    <property type="entry name" value="Redoxin"/>
</dbReference>
<sequence>MKPLLRNLLAVVLPSLLLLGCAKPSGSDSSASTSEPATVAPAAPPKEVTVRVLDYEGIRMLVESQRGKVVVVDYWATDCPPCVKEFPGLVDLDRQYADRGVVCISVSLDYIGLPKKPAEEYIPHVKKFLDKFGATFDNVLAGDDADTMLKKLKLGSPPAVYVYAQDGTLAKRFDNSGVASEEEAFTYADVEGLVVELLAANKP</sequence>
<name>A0A9X1MJQ4_9BACT</name>
<evidence type="ECO:0000313" key="7">
    <source>
        <dbReference type="EMBL" id="MCC9627587.1"/>
    </source>
</evidence>
<dbReference type="InterPro" id="IPR036249">
    <property type="entry name" value="Thioredoxin-like_sf"/>
</dbReference>
<keyword evidence="8" id="KW-1185">Reference proteome</keyword>
<gene>
    <name evidence="7" type="ORF">LOC68_04215</name>
</gene>